<reference evidence="2 3" key="1">
    <citation type="journal article" date="2012" name="ISME J.">
        <title>Nitrification expanded: discovery, physiology and genomics of a nitrite-oxidizing bacterium from the phylum Chloroflexi.</title>
        <authorList>
            <person name="Sorokin D.Y."/>
            <person name="Lucker S."/>
            <person name="Vejmelkova D."/>
            <person name="Kostrikina N.A."/>
            <person name="Kleerebezem R."/>
            <person name="Rijpstra W.I."/>
            <person name="Damste J.S."/>
            <person name="Le Paslier D."/>
            <person name="Muyzer G."/>
            <person name="Wagner M."/>
            <person name="van Loosdrecht M.C."/>
            <person name="Daims H."/>
        </authorList>
    </citation>
    <scope>NUCLEOTIDE SEQUENCE [LARGE SCALE GENOMIC DNA]</scope>
    <source>
        <strain evidence="3">none</strain>
    </source>
</reference>
<feature type="compositionally biased region" description="Basic and acidic residues" evidence="1">
    <location>
        <begin position="132"/>
        <end position="148"/>
    </location>
</feature>
<comment type="caution">
    <text evidence="2">The sequence shown here is derived from an EMBL/GenBank/DDBJ whole genome shotgun (WGS) entry which is preliminary data.</text>
</comment>
<feature type="region of interest" description="Disordered" evidence="1">
    <location>
        <begin position="1"/>
        <end position="98"/>
    </location>
</feature>
<keyword evidence="3" id="KW-1185">Reference proteome</keyword>
<gene>
    <name evidence="2" type="ORF">NITHO_6270002</name>
</gene>
<evidence type="ECO:0000256" key="1">
    <source>
        <dbReference type="SAM" id="MobiDB-lite"/>
    </source>
</evidence>
<sequence length="233" mass="25079">MGTTHNPGPPHSPIPVHPHTRGDHPAVPEASSANSGSPPHAWGPPNGRRHDHRHRRFTPTRVGTTALPWAKASRPAVHPHTRGDHDYRSCRSAYQKGSPPHAWGPLALCHAALSFARFTPTRVGTTAPRYIPRAEKPVHPHTRGDHRGSSRPSSGHRGSPPHAWGPPATSHQGDGGYRFTPTRVGTTWVSSLAISASAVHPHTRGDHPLVISYVAREAGSPPHAWGPRPMSPP</sequence>
<feature type="compositionally biased region" description="Pro residues" evidence="1">
    <location>
        <begin position="7"/>
        <end position="16"/>
    </location>
</feature>
<evidence type="ECO:0000313" key="2">
    <source>
        <dbReference type="EMBL" id="CCF85953.1"/>
    </source>
</evidence>
<feature type="region of interest" description="Disordered" evidence="1">
    <location>
        <begin position="127"/>
        <end position="179"/>
    </location>
</feature>
<proteinExistence type="predicted"/>
<evidence type="ECO:0000313" key="3">
    <source>
        <dbReference type="Proteomes" id="UP000004221"/>
    </source>
</evidence>
<dbReference type="Proteomes" id="UP000004221">
    <property type="component" value="Unassembled WGS sequence"/>
</dbReference>
<feature type="compositionally biased region" description="Basic residues" evidence="1">
    <location>
        <begin position="47"/>
        <end position="58"/>
    </location>
</feature>
<dbReference type="AlphaFoldDB" id="I4EMP0"/>
<dbReference type="AntiFam" id="ANF00057">
    <property type="entry name" value="Translation of E. coli type CRISPR repeat"/>
</dbReference>
<name>I4EMP0_9BACT</name>
<protein>
    <submittedName>
        <fullName evidence="2">Uncharacterized protein</fullName>
    </submittedName>
</protein>
<dbReference type="AntiFam" id="ANF00006">
    <property type="entry name" value="Translation of CRISPR region"/>
</dbReference>
<accession>I4EMP0</accession>
<feature type="compositionally biased region" description="Low complexity" evidence="1">
    <location>
        <begin position="150"/>
        <end position="162"/>
    </location>
</feature>
<dbReference type="EMBL" id="CAGS01000587">
    <property type="protein sequence ID" value="CCF85953.1"/>
    <property type="molecule type" value="Genomic_DNA"/>
</dbReference>
<organism evidence="2 3">
    <name type="scientific">Nitrolancea hollandica Lb</name>
    <dbReference type="NCBI Taxonomy" id="1129897"/>
    <lineage>
        <taxon>Bacteria</taxon>
        <taxon>Pseudomonadati</taxon>
        <taxon>Thermomicrobiota</taxon>
        <taxon>Thermomicrobia</taxon>
        <taxon>Sphaerobacterales</taxon>
        <taxon>Sphaerobacterineae</taxon>
        <taxon>Sphaerobacteraceae</taxon>
        <taxon>Nitrolancea</taxon>
    </lineage>
</organism>